<dbReference type="InterPro" id="IPR018076">
    <property type="entry name" value="T2SS_GspF_dom"/>
</dbReference>
<evidence type="ECO:0000256" key="2">
    <source>
        <dbReference type="ARBA" id="ARBA00005745"/>
    </source>
</evidence>
<dbReference type="InterPro" id="IPR042094">
    <property type="entry name" value="T2SS_GspF_sf"/>
</dbReference>
<dbReference type="Proteomes" id="UP001440599">
    <property type="component" value="Unassembled WGS sequence"/>
</dbReference>
<dbReference type="PRINTS" id="PR00812">
    <property type="entry name" value="BCTERIALGSPF"/>
</dbReference>
<protein>
    <submittedName>
        <fullName evidence="9">Type II secretion system F family protein</fullName>
    </submittedName>
</protein>
<feature type="transmembrane region" description="Helical" evidence="7">
    <location>
        <begin position="318"/>
        <end position="346"/>
    </location>
</feature>
<keyword evidence="5 7" id="KW-1133">Transmembrane helix</keyword>
<evidence type="ECO:0000256" key="4">
    <source>
        <dbReference type="ARBA" id="ARBA00022692"/>
    </source>
</evidence>
<comment type="subcellular location">
    <subcellularLocation>
        <location evidence="1">Cell membrane</location>
        <topology evidence="1">Multi-pass membrane protein</topology>
    </subcellularLocation>
</comment>
<evidence type="ECO:0000259" key="8">
    <source>
        <dbReference type="Pfam" id="PF00482"/>
    </source>
</evidence>
<keyword evidence="10" id="KW-1185">Reference proteome</keyword>
<keyword evidence="3" id="KW-1003">Cell membrane</keyword>
<keyword evidence="4 7" id="KW-0812">Transmembrane</keyword>
<comment type="caution">
    <text evidence="9">The sequence shown here is derived from an EMBL/GenBank/DDBJ whole genome shotgun (WGS) entry which is preliminary data.</text>
</comment>
<dbReference type="EMBL" id="JBBMFT010000004">
    <property type="protein sequence ID" value="MEQ2456471.1"/>
    <property type="molecule type" value="Genomic_DNA"/>
</dbReference>
<dbReference type="Pfam" id="PF00482">
    <property type="entry name" value="T2SSF"/>
    <property type="match status" value="2"/>
</dbReference>
<keyword evidence="6 7" id="KW-0472">Membrane</keyword>
<name>A0ABV1ES70_9FIRM</name>
<evidence type="ECO:0000256" key="7">
    <source>
        <dbReference type="SAM" id="Phobius"/>
    </source>
</evidence>
<dbReference type="InterPro" id="IPR003004">
    <property type="entry name" value="GspF/PilC"/>
</dbReference>
<accession>A0ABV1ES70</accession>
<evidence type="ECO:0000256" key="3">
    <source>
        <dbReference type="ARBA" id="ARBA00022475"/>
    </source>
</evidence>
<dbReference type="PANTHER" id="PTHR30012:SF0">
    <property type="entry name" value="TYPE II SECRETION SYSTEM PROTEIN F-RELATED"/>
    <property type="match status" value="1"/>
</dbReference>
<dbReference type="PANTHER" id="PTHR30012">
    <property type="entry name" value="GENERAL SECRETION PATHWAY PROTEIN"/>
    <property type="match status" value="1"/>
</dbReference>
<sequence length="348" mass="37290">MKDNPNNTVLSYDALSVFCCQLSLMLHAGIGSEESVSLLLSDTRQPREQELLRTVHAKLLDGAPLADALEAANAFPPYLLRMVSIGEASGRLDQVLTALATYYRREADTQRALRRAVAYPAAMALLVAVIFLALVSRVLPVFQQVFAQLGVALSPVARALLSFGSASQAVTAVLAVILIACALLLFYLVRSRKGAAAYSRFFARSAAGRAVDRSRFASVMALMLSSGLPLDEAMGRTVELLEQSALAPALRECRRRMEEGESFPRAVESAGLLTGLQAGLLSAGSRAGVTDQAMEELARRCAQESEERLDGMLSRFEYLLVVVLCLSIALVLLSVMLPLLGVLSAIGG</sequence>
<dbReference type="Gene3D" id="1.20.81.30">
    <property type="entry name" value="Type II secretion system (T2SS), domain F"/>
    <property type="match status" value="2"/>
</dbReference>
<feature type="transmembrane region" description="Helical" evidence="7">
    <location>
        <begin position="117"/>
        <end position="139"/>
    </location>
</feature>
<proteinExistence type="inferred from homology"/>
<evidence type="ECO:0000313" key="9">
    <source>
        <dbReference type="EMBL" id="MEQ2456471.1"/>
    </source>
</evidence>
<dbReference type="RefSeq" id="WP_349140121.1">
    <property type="nucleotide sequence ID" value="NZ_JBBMFT010000004.1"/>
</dbReference>
<feature type="transmembrane region" description="Helical" evidence="7">
    <location>
        <begin position="159"/>
        <end position="189"/>
    </location>
</feature>
<feature type="domain" description="Type II secretion system protein GspF" evidence="8">
    <location>
        <begin position="216"/>
        <end position="338"/>
    </location>
</feature>
<evidence type="ECO:0000313" key="10">
    <source>
        <dbReference type="Proteomes" id="UP001440599"/>
    </source>
</evidence>
<reference evidence="9 10" key="1">
    <citation type="submission" date="2024-03" db="EMBL/GenBank/DDBJ databases">
        <title>Human intestinal bacterial collection.</title>
        <authorList>
            <person name="Pauvert C."/>
            <person name="Hitch T.C.A."/>
            <person name="Clavel T."/>
        </authorList>
    </citation>
    <scope>NUCLEOTIDE SEQUENCE [LARGE SCALE GENOMIC DNA]</scope>
    <source>
        <strain evidence="9 10">CLA-AP-H34</strain>
    </source>
</reference>
<evidence type="ECO:0000256" key="1">
    <source>
        <dbReference type="ARBA" id="ARBA00004651"/>
    </source>
</evidence>
<evidence type="ECO:0000256" key="6">
    <source>
        <dbReference type="ARBA" id="ARBA00023136"/>
    </source>
</evidence>
<feature type="domain" description="Type II secretion system protein GspF" evidence="8">
    <location>
        <begin position="18"/>
        <end position="140"/>
    </location>
</feature>
<evidence type="ECO:0000256" key="5">
    <source>
        <dbReference type="ARBA" id="ARBA00022989"/>
    </source>
</evidence>
<gene>
    <name evidence="9" type="ORF">WMO45_08055</name>
</gene>
<organism evidence="9 10">
    <name type="scientific">Flavonifractor hominis</name>
    <dbReference type="NCBI Taxonomy" id="3133178"/>
    <lineage>
        <taxon>Bacteria</taxon>
        <taxon>Bacillati</taxon>
        <taxon>Bacillota</taxon>
        <taxon>Clostridia</taxon>
        <taxon>Eubacteriales</taxon>
        <taxon>Oscillospiraceae</taxon>
        <taxon>Flavonifractor</taxon>
    </lineage>
</organism>
<comment type="similarity">
    <text evidence="2">Belongs to the GSP F family.</text>
</comment>